<proteinExistence type="predicted"/>
<dbReference type="STRING" id="888061.AXF15_10000"/>
<protein>
    <submittedName>
        <fullName evidence="6">Type IV secretion protein</fullName>
    </submittedName>
</protein>
<keyword evidence="4 5" id="KW-0472">Membrane</keyword>
<dbReference type="GO" id="GO:0016020">
    <property type="term" value="C:membrane"/>
    <property type="evidence" value="ECO:0007669"/>
    <property type="project" value="UniProtKB-SubCell"/>
</dbReference>
<accession>A0A109W696</accession>
<dbReference type="RefSeq" id="WP_066606820.1">
    <property type="nucleotide sequence ID" value="NZ_CP014230.1"/>
</dbReference>
<keyword evidence="3 5" id="KW-1133">Transmembrane helix</keyword>
<dbReference type="KEGG" id="doa:AXF15_10000"/>
<keyword evidence="2 5" id="KW-0812">Transmembrane</keyword>
<gene>
    <name evidence="6" type="ORF">AXF15_10000</name>
</gene>
<name>A0A109W696_9BACT</name>
<organism evidence="6 7">
    <name type="scientific">Desulfomicrobium orale DSM 12838</name>
    <dbReference type="NCBI Taxonomy" id="888061"/>
    <lineage>
        <taxon>Bacteria</taxon>
        <taxon>Pseudomonadati</taxon>
        <taxon>Thermodesulfobacteriota</taxon>
        <taxon>Desulfovibrionia</taxon>
        <taxon>Desulfovibrionales</taxon>
        <taxon>Desulfomicrobiaceae</taxon>
        <taxon>Desulfomicrobium</taxon>
    </lineage>
</organism>
<evidence type="ECO:0000256" key="2">
    <source>
        <dbReference type="ARBA" id="ARBA00022692"/>
    </source>
</evidence>
<comment type="subcellular location">
    <subcellularLocation>
        <location evidence="1">Membrane</location>
    </subcellularLocation>
</comment>
<evidence type="ECO:0000256" key="5">
    <source>
        <dbReference type="SAM" id="Phobius"/>
    </source>
</evidence>
<dbReference type="Proteomes" id="UP000063964">
    <property type="component" value="Chromosome"/>
</dbReference>
<dbReference type="EMBL" id="CP014230">
    <property type="protein sequence ID" value="AMD93396.1"/>
    <property type="molecule type" value="Genomic_DNA"/>
</dbReference>
<evidence type="ECO:0000313" key="6">
    <source>
        <dbReference type="EMBL" id="AMD93396.1"/>
    </source>
</evidence>
<dbReference type="PIRSF" id="PIRSF017854">
    <property type="entry name" value="T4SS_TrbD"/>
    <property type="match status" value="1"/>
</dbReference>
<dbReference type="AlphaFoldDB" id="A0A109W696"/>
<dbReference type="InterPro" id="IPR016704">
    <property type="entry name" value="Conjugal_tfr_TrbD"/>
</dbReference>
<feature type="transmembrane region" description="Helical" evidence="5">
    <location>
        <begin position="21"/>
        <end position="38"/>
    </location>
</feature>
<dbReference type="OrthoDB" id="7063374at2"/>
<dbReference type="NCBIfam" id="NF010395">
    <property type="entry name" value="PRK13823.1"/>
    <property type="match status" value="1"/>
</dbReference>
<evidence type="ECO:0000313" key="7">
    <source>
        <dbReference type="Proteomes" id="UP000063964"/>
    </source>
</evidence>
<dbReference type="InterPro" id="IPR007792">
    <property type="entry name" value="T4SS_VirB3/TrbD/AvhB"/>
</dbReference>
<sequence>MNTAPFHRALIRPLLLMGCDRELLMFSGLIAFALAAQGQTFMSLAYAVVLWFLSLFLLRLAAKADPFMRDVYLRHRRYAKYYPPRSTPYRINLREY</sequence>
<evidence type="ECO:0000256" key="1">
    <source>
        <dbReference type="ARBA" id="ARBA00004370"/>
    </source>
</evidence>
<feature type="transmembrane region" description="Helical" evidence="5">
    <location>
        <begin position="44"/>
        <end position="62"/>
    </location>
</feature>
<keyword evidence="7" id="KW-1185">Reference proteome</keyword>
<evidence type="ECO:0000256" key="3">
    <source>
        <dbReference type="ARBA" id="ARBA00022989"/>
    </source>
</evidence>
<dbReference type="Pfam" id="PF05101">
    <property type="entry name" value="VirB3"/>
    <property type="match status" value="1"/>
</dbReference>
<reference evidence="7" key="1">
    <citation type="submission" date="2016-02" db="EMBL/GenBank/DDBJ databases">
        <authorList>
            <person name="Holder M.E."/>
            <person name="Ajami N.J."/>
            <person name="Petrosino J.F."/>
        </authorList>
    </citation>
    <scope>NUCLEOTIDE SEQUENCE [LARGE SCALE GENOMIC DNA]</scope>
    <source>
        <strain evidence="7">DSM 12838</strain>
    </source>
</reference>
<evidence type="ECO:0000256" key="4">
    <source>
        <dbReference type="ARBA" id="ARBA00023136"/>
    </source>
</evidence>